<sequence length="287" mass="30873">MALDFSDIFAKYEKLVASVDGVFQRVREQCGDAVTCRPGCSDCCNAVFDLSIVEALYINHKFNQTLQGLERQAVLDRADEAERKQIKLAKKAFKRSESGVQAEDILEDVAKKRIRCPMLGANDTCVLYDIRPITCRLYGIPLAIGGQAHTCGMSGFEPGKPYPTVNMERIQDALVELGQELVDSLNTKFKAMATMHIPLATALMTKFDEEYLGKDTAVVEAMHADPFAMAQAGEQAEAKPAASGIKPMAEAQDGDCSGCEKSDCTGCASSGPGGCKGSPTIIELGGK</sequence>
<dbReference type="Pfam" id="PF03692">
    <property type="entry name" value="CxxCxxCC"/>
    <property type="match status" value="1"/>
</dbReference>
<protein>
    <recommendedName>
        <fullName evidence="3">YkgJ family cysteine cluster protein</fullName>
    </recommendedName>
</protein>
<evidence type="ECO:0000313" key="1">
    <source>
        <dbReference type="EMBL" id="EGJ49705.1"/>
    </source>
</evidence>
<dbReference type="RefSeq" id="WP_014259495.1">
    <property type="nucleotide sequence ID" value="NC_016629.1"/>
</dbReference>
<dbReference type="EMBL" id="CP003221">
    <property type="protein sequence ID" value="EGJ49705.1"/>
    <property type="molecule type" value="Genomic_DNA"/>
</dbReference>
<keyword evidence="2" id="KW-1185">Reference proteome</keyword>
<gene>
    <name evidence="1" type="ORF">Desaf_1366</name>
</gene>
<dbReference type="STRING" id="690850.Desaf_1366"/>
<evidence type="ECO:0000313" key="2">
    <source>
        <dbReference type="Proteomes" id="UP000007844"/>
    </source>
</evidence>
<accession>F3YZK6</accession>
<dbReference type="KEGG" id="daf:Desaf_1366"/>
<evidence type="ECO:0008006" key="3">
    <source>
        <dbReference type="Google" id="ProtNLM"/>
    </source>
</evidence>
<reference evidence="1 2" key="1">
    <citation type="journal article" date="2011" name="J. Bacteriol.">
        <title>Genome sequence of the mercury-methylating and pleomorphic Desulfovibrio africanus Strain Walvis Bay.</title>
        <authorList>
            <person name="Brown S.D."/>
            <person name="Wall J.D."/>
            <person name="Kucken A.M."/>
            <person name="Gilmour C.C."/>
            <person name="Podar M."/>
            <person name="Brandt C.C."/>
            <person name="Teshima H."/>
            <person name="Detter J.C."/>
            <person name="Han C.S."/>
            <person name="Land M.L."/>
            <person name="Lucas S."/>
            <person name="Han J."/>
            <person name="Pennacchio L."/>
            <person name="Nolan M."/>
            <person name="Pitluck S."/>
            <person name="Woyke T."/>
            <person name="Goodwin L."/>
            <person name="Palumbo A.V."/>
            <person name="Elias D.A."/>
        </authorList>
    </citation>
    <scope>NUCLEOTIDE SEQUENCE [LARGE SCALE GENOMIC DNA]</scope>
    <source>
        <strain evidence="1 2">Walvis Bay</strain>
    </source>
</reference>
<organism evidence="1 2">
    <name type="scientific">Desulfocurvibacter africanus subsp. africanus str. Walvis Bay</name>
    <dbReference type="NCBI Taxonomy" id="690850"/>
    <lineage>
        <taxon>Bacteria</taxon>
        <taxon>Pseudomonadati</taxon>
        <taxon>Thermodesulfobacteriota</taxon>
        <taxon>Desulfovibrionia</taxon>
        <taxon>Desulfovibrionales</taxon>
        <taxon>Desulfovibrionaceae</taxon>
        <taxon>Desulfocurvibacter</taxon>
    </lineage>
</organism>
<dbReference type="HOGENOM" id="CLU_082366_0_0_7"/>
<dbReference type="eggNOG" id="COG0727">
    <property type="taxonomic scope" value="Bacteria"/>
</dbReference>
<dbReference type="InterPro" id="IPR005358">
    <property type="entry name" value="Puta_zinc/iron-chelating_dom"/>
</dbReference>
<proteinExistence type="predicted"/>
<name>F3YZK6_DESAF</name>
<dbReference type="AlphaFoldDB" id="F3YZK6"/>
<dbReference type="Proteomes" id="UP000007844">
    <property type="component" value="Chromosome"/>
</dbReference>